<sequence>MEYGTDNYSCPTTQKQHELSVEGVYDKEELSTKLVVKDHNADIVWGFTTISSDTCRVRFTHRISGTKIVNLLRQVLDGMLEVFRNNYSEITNVPKSPNDFFVMDEYGQNRHGYWTNDFHIQATSFTFTDYKEAKEFTHRVRSSLPVEVGQFISLQYNDPIQLVPILGSTCPKESLHKKVSRFSQFLGTNVDIRKNELFVKKFPDLDCIVHPSPIAESDIQNECISSGSSNKHGTMN</sequence>
<protein>
    <submittedName>
        <fullName evidence="1">Uncharacterized protein</fullName>
    </submittedName>
</protein>
<organism evidence="1 2">
    <name type="scientific">Rhizophagus irregularis</name>
    <dbReference type="NCBI Taxonomy" id="588596"/>
    <lineage>
        <taxon>Eukaryota</taxon>
        <taxon>Fungi</taxon>
        <taxon>Fungi incertae sedis</taxon>
        <taxon>Mucoromycota</taxon>
        <taxon>Glomeromycotina</taxon>
        <taxon>Glomeromycetes</taxon>
        <taxon>Glomerales</taxon>
        <taxon>Glomeraceae</taxon>
        <taxon>Rhizophagus</taxon>
    </lineage>
</organism>
<dbReference type="VEuPathDB" id="FungiDB:RhiirFUN_026741"/>
<dbReference type="OrthoDB" id="10286774at2759"/>
<dbReference type="AlphaFoldDB" id="A0A916A152"/>
<reference evidence="1" key="1">
    <citation type="submission" date="2020-05" db="EMBL/GenBank/DDBJ databases">
        <authorList>
            <person name="Rincon C."/>
            <person name="Sanders R I."/>
            <person name="Robbins C."/>
            <person name="Chaturvedi A."/>
        </authorList>
    </citation>
    <scope>NUCLEOTIDE SEQUENCE</scope>
    <source>
        <strain evidence="1">CHB12</strain>
    </source>
</reference>
<comment type="caution">
    <text evidence="1">The sequence shown here is derived from an EMBL/GenBank/DDBJ whole genome shotgun (WGS) entry which is preliminary data.</text>
</comment>
<name>A0A916A152_9GLOM</name>
<dbReference type="EMBL" id="CAGKOT010000101">
    <property type="protein sequence ID" value="CAB5395605.1"/>
    <property type="molecule type" value="Genomic_DNA"/>
</dbReference>
<proteinExistence type="predicted"/>
<evidence type="ECO:0000313" key="1">
    <source>
        <dbReference type="EMBL" id="CAB5395605.1"/>
    </source>
</evidence>
<gene>
    <name evidence="1" type="ORF">CHRIB12_LOCUS23927</name>
</gene>
<dbReference type="Proteomes" id="UP000684084">
    <property type="component" value="Unassembled WGS sequence"/>
</dbReference>
<evidence type="ECO:0000313" key="2">
    <source>
        <dbReference type="Proteomes" id="UP000684084"/>
    </source>
</evidence>
<accession>A0A916A152</accession>